<dbReference type="Gramene" id="Manes.15G141200.1.v8.1">
    <property type="protein sequence ID" value="Manes.15G141200.1.v8.1.CDS"/>
    <property type="gene ID" value="Manes.15G141200.v8.1"/>
</dbReference>
<keyword evidence="2" id="KW-1185">Reference proteome</keyword>
<dbReference type="CDD" id="cd06559">
    <property type="entry name" value="Endonuclease_V"/>
    <property type="match status" value="1"/>
</dbReference>
<dbReference type="Proteomes" id="UP000091857">
    <property type="component" value="Chromosome 15"/>
</dbReference>
<dbReference type="STRING" id="3983.A0A2C9UFR1"/>
<dbReference type="Gene3D" id="3.30.2170.10">
    <property type="entry name" value="archaeoglobus fulgidus dsm 4304 superfamily"/>
    <property type="match status" value="1"/>
</dbReference>
<proteinExistence type="inferred from homology"/>
<dbReference type="EMBL" id="CM004401">
    <property type="protein sequence ID" value="OAY29389.1"/>
    <property type="molecule type" value="Genomic_DNA"/>
</dbReference>
<gene>
    <name evidence="1" type="ORF">MANES_15G141200v8</name>
</gene>
<dbReference type="InterPro" id="IPR007581">
    <property type="entry name" value="Endonuclease-V"/>
</dbReference>
<dbReference type="PANTHER" id="PTHR28511">
    <property type="entry name" value="ENDONUCLEASE V"/>
    <property type="match status" value="1"/>
</dbReference>
<name>A0A2C9UFR1_MANES</name>
<dbReference type="GO" id="GO:0006281">
    <property type="term" value="P:DNA repair"/>
    <property type="evidence" value="ECO:0007669"/>
    <property type="project" value="InterPro"/>
</dbReference>
<dbReference type="OMA" id="CGIASHF"/>
<dbReference type="Pfam" id="PF04493">
    <property type="entry name" value="Endonuclease_5"/>
    <property type="match status" value="1"/>
</dbReference>
<comment type="caution">
    <text evidence="1">The sequence shown here is derived from an EMBL/GenBank/DDBJ whole genome shotgun (WGS) entry which is preliminary data.</text>
</comment>
<evidence type="ECO:0008006" key="3">
    <source>
        <dbReference type="Google" id="ProtNLM"/>
    </source>
</evidence>
<dbReference type="HAMAP" id="MF_00801">
    <property type="entry name" value="Endonuclease_5"/>
    <property type="match status" value="1"/>
</dbReference>
<sequence length="351" mass="40036">MPSWLETQHSLKRRLIDEDDFEWKLPTSSRNKTSVEEHGGHQLVLKYVGGVDVSFLKEDPSVACGSLVVLDLQSLQIVYQDYSLVRLRVPYIAGFLAFREVPILLPLIEKMKNNQSPYYPQVIMVDGNGMLHPRGFGLACHLGVLANLPTIGVGKNLHYVDGLNEEEVTRLLQAGRRRGEDFVKLMGNSGSIWGAAMRSPRGSQDPIYISVGHRVSLDTAINIAKITRQYHLPEPVRQADLRSRDYIRQHKSTLLNLADSSWKSRAAIDLFNDLAISGVLWFPVFKDGLESFCRWHLTDMHTTDQCDMFRSFLIKQVYYENLALTEQQLFAMRLEDFLISNGKRLLKFLNN</sequence>
<reference evidence="2" key="1">
    <citation type="journal article" date="2016" name="Nat. Biotechnol.">
        <title>Sequencing wild and cultivated cassava and related species reveals extensive interspecific hybridization and genetic diversity.</title>
        <authorList>
            <person name="Bredeson J.V."/>
            <person name="Lyons J.B."/>
            <person name="Prochnik S.E."/>
            <person name="Wu G.A."/>
            <person name="Ha C.M."/>
            <person name="Edsinger-Gonzales E."/>
            <person name="Grimwood J."/>
            <person name="Schmutz J."/>
            <person name="Rabbi I.Y."/>
            <person name="Egesi C."/>
            <person name="Nauluvula P."/>
            <person name="Lebot V."/>
            <person name="Ndunguru J."/>
            <person name="Mkamilo G."/>
            <person name="Bart R.S."/>
            <person name="Setter T.L."/>
            <person name="Gleadow R.M."/>
            <person name="Kulakow P."/>
            <person name="Ferguson M.E."/>
            <person name="Rounsley S."/>
            <person name="Rokhsar D.S."/>
        </authorList>
    </citation>
    <scope>NUCLEOTIDE SEQUENCE [LARGE SCALE GENOMIC DNA]</scope>
    <source>
        <strain evidence="2">cv. AM560-2</strain>
    </source>
</reference>
<dbReference type="PANTHER" id="PTHR28511:SF3">
    <property type="entry name" value="ENDONUCLEASE V"/>
    <property type="match status" value="1"/>
</dbReference>
<dbReference type="GO" id="GO:0016891">
    <property type="term" value="F:RNA endonuclease activity producing 5'-phosphomonoesters, hydrolytic mechanism"/>
    <property type="evidence" value="ECO:0000318"/>
    <property type="project" value="GO_Central"/>
</dbReference>
<dbReference type="GO" id="GO:0005737">
    <property type="term" value="C:cytoplasm"/>
    <property type="evidence" value="ECO:0000318"/>
    <property type="project" value="GO_Central"/>
</dbReference>
<organism evidence="1 2">
    <name type="scientific">Manihot esculenta</name>
    <name type="common">Cassava</name>
    <name type="synonym">Jatropha manihot</name>
    <dbReference type="NCBI Taxonomy" id="3983"/>
    <lineage>
        <taxon>Eukaryota</taxon>
        <taxon>Viridiplantae</taxon>
        <taxon>Streptophyta</taxon>
        <taxon>Embryophyta</taxon>
        <taxon>Tracheophyta</taxon>
        <taxon>Spermatophyta</taxon>
        <taxon>Magnoliopsida</taxon>
        <taxon>eudicotyledons</taxon>
        <taxon>Gunneridae</taxon>
        <taxon>Pentapetalae</taxon>
        <taxon>rosids</taxon>
        <taxon>fabids</taxon>
        <taxon>Malpighiales</taxon>
        <taxon>Euphorbiaceae</taxon>
        <taxon>Crotonoideae</taxon>
        <taxon>Manihoteae</taxon>
        <taxon>Manihot</taxon>
    </lineage>
</organism>
<dbReference type="GO" id="GO:0005730">
    <property type="term" value="C:nucleolus"/>
    <property type="evidence" value="ECO:0000318"/>
    <property type="project" value="GO_Central"/>
</dbReference>
<protein>
    <recommendedName>
        <fullName evidence="3">Endonuclease V</fullName>
    </recommendedName>
</protein>
<evidence type="ECO:0000313" key="2">
    <source>
        <dbReference type="Proteomes" id="UP000091857"/>
    </source>
</evidence>
<accession>A0A2C9UFR1</accession>
<dbReference type="FunFam" id="3.30.2170.10:FF:000005">
    <property type="entry name" value="Predicted protein"/>
    <property type="match status" value="1"/>
</dbReference>
<dbReference type="OrthoDB" id="20018at2759"/>
<dbReference type="GO" id="GO:0003727">
    <property type="term" value="F:single-stranded RNA binding"/>
    <property type="evidence" value="ECO:0000318"/>
    <property type="project" value="GO_Central"/>
</dbReference>
<dbReference type="AlphaFoldDB" id="A0A2C9UFR1"/>
<evidence type="ECO:0000313" key="1">
    <source>
        <dbReference type="EMBL" id="OAY29389.1"/>
    </source>
</evidence>